<dbReference type="AlphaFoldDB" id="A0A368KM85"/>
<dbReference type="Pfam" id="PF12729">
    <property type="entry name" value="4HB_MCP_1"/>
    <property type="match status" value="1"/>
</dbReference>
<dbReference type="EMBL" id="QPEX01000046">
    <property type="protein sequence ID" value="RCS40747.1"/>
    <property type="molecule type" value="Genomic_DNA"/>
</dbReference>
<evidence type="ECO:0000256" key="3">
    <source>
        <dbReference type="ARBA" id="ARBA00023224"/>
    </source>
</evidence>
<evidence type="ECO:0000313" key="11">
    <source>
        <dbReference type="EMBL" id="RCS40747.1"/>
    </source>
</evidence>
<keyword evidence="6" id="KW-0812">Transmembrane</keyword>
<dbReference type="RefSeq" id="WP_114373777.1">
    <property type="nucleotide sequence ID" value="NZ_QPEX01000046.1"/>
</dbReference>
<evidence type="ECO:0000256" key="4">
    <source>
        <dbReference type="ARBA" id="ARBA00029447"/>
    </source>
</evidence>
<evidence type="ECO:0000256" key="6">
    <source>
        <dbReference type="SAM" id="Phobius"/>
    </source>
</evidence>
<keyword evidence="6" id="KW-0472">Membrane</keyword>
<feature type="domain" description="HBM" evidence="10">
    <location>
        <begin position="45"/>
        <end position="285"/>
    </location>
</feature>
<dbReference type="PROSITE" id="PS50192">
    <property type="entry name" value="T_SNARE"/>
    <property type="match status" value="1"/>
</dbReference>
<feature type="domain" description="T-SNARE coiled-coil homology" evidence="8">
    <location>
        <begin position="549"/>
        <end position="611"/>
    </location>
</feature>
<dbReference type="GO" id="GO:0005886">
    <property type="term" value="C:plasma membrane"/>
    <property type="evidence" value="ECO:0007669"/>
    <property type="project" value="UniProtKB-SubCell"/>
</dbReference>
<dbReference type="SMART" id="SM00304">
    <property type="entry name" value="HAMP"/>
    <property type="match status" value="1"/>
</dbReference>
<keyword evidence="2" id="KW-0997">Cell inner membrane</keyword>
<keyword evidence="3 5" id="KW-0807">Transducer</keyword>
<dbReference type="InterPro" id="IPR024478">
    <property type="entry name" value="HlyB_4HB_MCP"/>
</dbReference>
<comment type="caution">
    <text evidence="11">The sequence shown here is derived from an EMBL/GenBank/DDBJ whole genome shotgun (WGS) entry which is preliminary data.</text>
</comment>
<feature type="transmembrane region" description="Helical" evidence="6">
    <location>
        <begin position="12"/>
        <end position="30"/>
    </location>
</feature>
<sequence>MLSRLNIMQKTILGFGTVLLLMIVSGFVAWNGTRRASEGFDEYRRKTLNASTCSDALVEMMQLRFLVKSFDFTGDPAVVEHFNKLETKISSQLQQAEQSIRNPQRRAKVVEIENAVQQYSDAFTEVAESRLKRDQLWSGTIAGKGSSIAQNLLLVIDSESNDPQTKSEKAAVASLNNLMRARVGLYRLIYTTDMNYKTDALEALTQLKASLAQLDSLTENPESKRLIAQMILDTNAYQEGFEQLSAALANERSLVAEKLDLIGPHVAELAQTINREIADDQQELGAQVQAANQTTLWVLPFVSIAALMIGAILAIVLSRSIVLPIRRVMTILGHVSDGDLRQRLEVKSHDEIGSMSNSLNHMVENLQKAMTALSQNSQAIARSAEDMNSTADNMTNISHETKTQSTSAAAAAEELSVNMRTMSEMSLDMSKNMDIVASAVEEMSISINQIAANMDQVSHVASEAHRLTEGSRNQLSQLNLAANEIGDVVELIQDIAEQTNLLALNATIEAARAGEAGKGFAVVAGEVKELARQTGDATGDIERRVSSMQSSSNESMQSIDAIREVIEKLNSISQSVAAAVEEQSATTQEIANNVARTNEAVQQVSQSVNESATAGEEIARSVASVDTSALRVSEGAGQTKSCSGTLGGISQQLQTLVGQFQV</sequence>
<keyword evidence="6" id="KW-1133">Transmembrane helix</keyword>
<evidence type="ECO:0000259" key="9">
    <source>
        <dbReference type="PROSITE" id="PS50885"/>
    </source>
</evidence>
<dbReference type="SMART" id="SM00283">
    <property type="entry name" value="MA"/>
    <property type="match status" value="1"/>
</dbReference>
<dbReference type="CDD" id="cd06225">
    <property type="entry name" value="HAMP"/>
    <property type="match status" value="1"/>
</dbReference>
<name>A0A368KM85_9BACT</name>
<proteinExistence type="inferred from homology"/>
<feature type="transmembrane region" description="Helical" evidence="6">
    <location>
        <begin position="296"/>
        <end position="317"/>
    </location>
</feature>
<comment type="similarity">
    <text evidence="4">Belongs to the methyl-accepting chemotaxis (MCP) protein family.</text>
</comment>
<dbReference type="InterPro" id="IPR000727">
    <property type="entry name" value="T_SNARE_dom"/>
</dbReference>
<dbReference type="Proteomes" id="UP000253562">
    <property type="component" value="Unassembled WGS sequence"/>
</dbReference>
<evidence type="ECO:0000256" key="2">
    <source>
        <dbReference type="ARBA" id="ARBA00022519"/>
    </source>
</evidence>
<keyword evidence="2" id="KW-1003">Cell membrane</keyword>
<evidence type="ECO:0000313" key="12">
    <source>
        <dbReference type="Proteomes" id="UP000253562"/>
    </source>
</evidence>
<dbReference type="InterPro" id="IPR004089">
    <property type="entry name" value="MCPsignal_dom"/>
</dbReference>
<dbReference type="PANTHER" id="PTHR32089">
    <property type="entry name" value="METHYL-ACCEPTING CHEMOTAXIS PROTEIN MCPB"/>
    <property type="match status" value="1"/>
</dbReference>
<dbReference type="Gene3D" id="6.10.340.10">
    <property type="match status" value="1"/>
</dbReference>
<organism evidence="11 12">
    <name type="scientific">Bremerella cremea</name>
    <dbReference type="NCBI Taxonomy" id="1031537"/>
    <lineage>
        <taxon>Bacteria</taxon>
        <taxon>Pseudomonadati</taxon>
        <taxon>Planctomycetota</taxon>
        <taxon>Planctomycetia</taxon>
        <taxon>Pirellulales</taxon>
        <taxon>Pirellulaceae</taxon>
        <taxon>Bremerella</taxon>
    </lineage>
</organism>
<dbReference type="Pfam" id="PF00015">
    <property type="entry name" value="MCPsignal"/>
    <property type="match status" value="1"/>
</dbReference>
<dbReference type="GO" id="GO:0007165">
    <property type="term" value="P:signal transduction"/>
    <property type="evidence" value="ECO:0007669"/>
    <property type="project" value="UniProtKB-KW"/>
</dbReference>
<dbReference type="SUPFAM" id="SSF58104">
    <property type="entry name" value="Methyl-accepting chemotaxis protein (MCP) signaling domain"/>
    <property type="match status" value="1"/>
</dbReference>
<evidence type="ECO:0000259" key="8">
    <source>
        <dbReference type="PROSITE" id="PS50192"/>
    </source>
</evidence>
<evidence type="ECO:0000256" key="1">
    <source>
        <dbReference type="ARBA" id="ARBA00004429"/>
    </source>
</evidence>
<accession>A0A368KM85</accession>
<evidence type="ECO:0000256" key="5">
    <source>
        <dbReference type="PROSITE-ProRule" id="PRU00284"/>
    </source>
</evidence>
<dbReference type="InterPro" id="IPR032255">
    <property type="entry name" value="HBM"/>
</dbReference>
<dbReference type="PROSITE" id="PS50111">
    <property type="entry name" value="CHEMOTAXIS_TRANSDUC_2"/>
    <property type="match status" value="1"/>
</dbReference>
<comment type="subcellular location">
    <subcellularLocation>
        <location evidence="1">Cell inner membrane</location>
        <topology evidence="1">Multi-pass membrane protein</topology>
    </subcellularLocation>
</comment>
<evidence type="ECO:0000259" key="10">
    <source>
        <dbReference type="PROSITE" id="PS51753"/>
    </source>
</evidence>
<feature type="domain" description="Methyl-accepting transducer" evidence="7">
    <location>
        <begin position="404"/>
        <end position="626"/>
    </location>
</feature>
<dbReference type="SMART" id="SM01358">
    <property type="entry name" value="HBM"/>
    <property type="match status" value="1"/>
</dbReference>
<gene>
    <name evidence="11" type="ORF">DTL42_25635</name>
</gene>
<dbReference type="Gene3D" id="1.10.287.950">
    <property type="entry name" value="Methyl-accepting chemotaxis protein"/>
    <property type="match status" value="1"/>
</dbReference>
<reference evidence="11 12" key="1">
    <citation type="submission" date="2018-07" db="EMBL/GenBank/DDBJ databases">
        <title>Comparative genomes isolates from brazilian mangrove.</title>
        <authorList>
            <person name="De Araujo J.E."/>
            <person name="Taketani R.G."/>
            <person name="Silva M.C.P."/>
            <person name="Lourenco M.V."/>
            <person name="Oliveira V.M."/>
            <person name="Andreote F.D."/>
        </authorList>
    </citation>
    <scope>NUCLEOTIDE SEQUENCE [LARGE SCALE GENOMIC DNA]</scope>
    <source>
        <strain evidence="11 12">HEX PRIS-MGV</strain>
    </source>
</reference>
<dbReference type="Pfam" id="PF00672">
    <property type="entry name" value="HAMP"/>
    <property type="match status" value="1"/>
</dbReference>
<evidence type="ECO:0000259" key="7">
    <source>
        <dbReference type="PROSITE" id="PS50111"/>
    </source>
</evidence>
<protein>
    <submittedName>
        <fullName evidence="11">HAMP domain-containing protein</fullName>
    </submittedName>
</protein>
<feature type="domain" description="HAMP" evidence="9">
    <location>
        <begin position="319"/>
        <end position="371"/>
    </location>
</feature>
<dbReference type="PROSITE" id="PS51753">
    <property type="entry name" value="HBM"/>
    <property type="match status" value="1"/>
</dbReference>
<dbReference type="PROSITE" id="PS50885">
    <property type="entry name" value="HAMP"/>
    <property type="match status" value="1"/>
</dbReference>
<dbReference type="OrthoDB" id="2489132at2"/>
<dbReference type="PANTHER" id="PTHR32089:SF112">
    <property type="entry name" value="LYSOZYME-LIKE PROTEIN-RELATED"/>
    <property type="match status" value="1"/>
</dbReference>
<dbReference type="InterPro" id="IPR003660">
    <property type="entry name" value="HAMP_dom"/>
</dbReference>